<dbReference type="Pfam" id="PF01581">
    <property type="entry name" value="FARP"/>
    <property type="match status" value="5"/>
</dbReference>
<accession>A0A0B7B869</accession>
<dbReference type="AlphaFoldDB" id="A0A0B7B869"/>
<evidence type="ECO:0000256" key="6">
    <source>
        <dbReference type="SAM" id="SignalP"/>
    </source>
</evidence>
<evidence type="ECO:0000256" key="2">
    <source>
        <dbReference type="ARBA" id="ARBA00006356"/>
    </source>
</evidence>
<feature type="signal peptide" evidence="6">
    <location>
        <begin position="1"/>
        <end position="24"/>
    </location>
</feature>
<protein>
    <recommendedName>
        <fullName evidence="8">FMRFamide</fullName>
    </recommendedName>
</protein>
<proteinExistence type="inferred from homology"/>
<evidence type="ECO:0000256" key="4">
    <source>
        <dbReference type="ARBA" id="ARBA00022815"/>
    </source>
</evidence>
<dbReference type="InterPro" id="IPR002544">
    <property type="entry name" value="FMRFamid-related_peptide-like"/>
</dbReference>
<sequence length="259" mass="30160">MSTFCLMGMLALLCLTCMSSLVFAEGENRNNEYLRFGRENNGGYIRFGRNDPFLRFGKKSDPFLRFGRQDPFLRFGRQDPFLRFGREDPFLRFGRNDPYLRFGRSDPFLRFGKSSDAEIESDVDAVTLSREHGIAEENDVSDRRKRSVLTEQVKDSVSKQATTKAVKYGSNVKTMPRKVSEAESGAREIRSGQYMRFGKKNQADVQDDSYDRHFLESEFSRFLRNYSPKISLPRFGKRNEHNIERKQEYMRFGRGSHGI</sequence>
<evidence type="ECO:0000256" key="5">
    <source>
        <dbReference type="ARBA" id="ARBA00023320"/>
    </source>
</evidence>
<dbReference type="EMBL" id="HACG01042242">
    <property type="protein sequence ID" value="CEK89107.1"/>
    <property type="molecule type" value="Transcribed_RNA"/>
</dbReference>
<dbReference type="GO" id="GO:0005576">
    <property type="term" value="C:extracellular region"/>
    <property type="evidence" value="ECO:0007669"/>
    <property type="project" value="UniProtKB-SubCell"/>
</dbReference>
<keyword evidence="3" id="KW-0964">Secreted</keyword>
<keyword evidence="5" id="KW-0527">Neuropeptide</keyword>
<evidence type="ECO:0000313" key="7">
    <source>
        <dbReference type="EMBL" id="CEK89107.1"/>
    </source>
</evidence>
<dbReference type="PANTHER" id="PTHR20986:SF24">
    <property type="entry name" value="FMRFAMIDE-LIKE NEUROPEPTIDES 1"/>
    <property type="match status" value="1"/>
</dbReference>
<feature type="chain" id="PRO_5002124595" description="FMRFamide" evidence="6">
    <location>
        <begin position="25"/>
        <end position="259"/>
    </location>
</feature>
<evidence type="ECO:0008006" key="8">
    <source>
        <dbReference type="Google" id="ProtNLM"/>
    </source>
</evidence>
<evidence type="ECO:0000256" key="1">
    <source>
        <dbReference type="ARBA" id="ARBA00004613"/>
    </source>
</evidence>
<reference evidence="7" key="1">
    <citation type="submission" date="2014-12" db="EMBL/GenBank/DDBJ databases">
        <title>Insight into the proteome of Arion vulgaris.</title>
        <authorList>
            <person name="Aradska J."/>
            <person name="Bulat T."/>
            <person name="Smidak R."/>
            <person name="Sarate P."/>
            <person name="Gangsoo J."/>
            <person name="Sialana F."/>
            <person name="Bilban M."/>
            <person name="Lubec G."/>
        </authorList>
    </citation>
    <scope>NUCLEOTIDE SEQUENCE</scope>
    <source>
        <tissue evidence="7">Skin</tissue>
    </source>
</reference>
<evidence type="ECO:0000256" key="3">
    <source>
        <dbReference type="ARBA" id="ARBA00022525"/>
    </source>
</evidence>
<dbReference type="PANTHER" id="PTHR20986">
    <property type="entry name" value="FMRFAMIDE-RELATED PEPTIDES"/>
    <property type="match status" value="1"/>
</dbReference>
<comment type="similarity">
    <text evidence="2">Belongs to the FARP (FMRFamide related peptide) family.</text>
</comment>
<gene>
    <name evidence="7" type="primary">ORF169017</name>
</gene>
<keyword evidence="6" id="KW-0732">Signal</keyword>
<keyword evidence="4" id="KW-0027">Amidation</keyword>
<name>A0A0B7B869_9EUPU</name>
<dbReference type="GO" id="GO:0007218">
    <property type="term" value="P:neuropeptide signaling pathway"/>
    <property type="evidence" value="ECO:0007669"/>
    <property type="project" value="UniProtKB-KW"/>
</dbReference>
<dbReference type="InterPro" id="IPR051041">
    <property type="entry name" value="FMRFamide-related_np"/>
</dbReference>
<organism evidence="7">
    <name type="scientific">Arion vulgaris</name>
    <dbReference type="NCBI Taxonomy" id="1028688"/>
    <lineage>
        <taxon>Eukaryota</taxon>
        <taxon>Metazoa</taxon>
        <taxon>Spiralia</taxon>
        <taxon>Lophotrochozoa</taxon>
        <taxon>Mollusca</taxon>
        <taxon>Gastropoda</taxon>
        <taxon>Heterobranchia</taxon>
        <taxon>Euthyneura</taxon>
        <taxon>Panpulmonata</taxon>
        <taxon>Eupulmonata</taxon>
        <taxon>Stylommatophora</taxon>
        <taxon>Helicina</taxon>
        <taxon>Arionoidea</taxon>
        <taxon>Arionidae</taxon>
        <taxon>Arion</taxon>
    </lineage>
</organism>
<comment type="subcellular location">
    <subcellularLocation>
        <location evidence="1">Secreted</location>
    </subcellularLocation>
</comment>